<dbReference type="GO" id="GO:0006412">
    <property type="term" value="P:translation"/>
    <property type="evidence" value="ECO:0007669"/>
    <property type="project" value="InterPro"/>
</dbReference>
<reference evidence="5" key="1">
    <citation type="journal article" date="2013" name="Mitochondrial DNA">
        <title>Complete mitochondrial genome of a rhodolith, Sporolithon durum (Sporolithales, Rhodophyta).</title>
        <authorList>
            <person name="Kim K.M."/>
            <person name="Yang E.C."/>
            <person name="Kim J.H."/>
            <person name="Nelson W.A."/>
            <person name="Yoon H.S."/>
        </authorList>
    </citation>
    <scope>NUCLEOTIDE SEQUENCE</scope>
</reference>
<evidence type="ECO:0000313" key="5">
    <source>
        <dbReference type="EMBL" id="AGU16675.1"/>
    </source>
</evidence>
<dbReference type="GO" id="GO:1990904">
    <property type="term" value="C:ribonucleoprotein complex"/>
    <property type="evidence" value="ECO:0007669"/>
    <property type="project" value="UniProtKB-KW"/>
</dbReference>
<evidence type="ECO:0000256" key="3">
    <source>
        <dbReference type="ARBA" id="ARBA00023274"/>
    </source>
</evidence>
<accession>V9P4U5</accession>
<dbReference type="Pfam" id="PF00189">
    <property type="entry name" value="Ribosomal_S3_C"/>
    <property type="match status" value="1"/>
</dbReference>
<evidence type="ECO:0000259" key="4">
    <source>
        <dbReference type="Pfam" id="PF00189"/>
    </source>
</evidence>
<dbReference type="AlphaFoldDB" id="V9P4U5"/>
<comment type="similarity">
    <text evidence="1">Belongs to the universal ribosomal protein uS3 family.</text>
</comment>
<dbReference type="InterPro" id="IPR036419">
    <property type="entry name" value="Ribosomal_S3_C_sf"/>
</dbReference>
<dbReference type="Gene3D" id="3.30.1140.32">
    <property type="entry name" value="Ribosomal protein S3, C-terminal domain"/>
    <property type="match status" value="1"/>
</dbReference>
<name>V9P4U5_9FLOR</name>
<feature type="domain" description="Small ribosomal subunit protein uS3 C-terminal" evidence="4">
    <location>
        <begin position="172"/>
        <end position="229"/>
    </location>
</feature>
<keyword evidence="3" id="KW-0687">Ribonucleoprotein</keyword>
<dbReference type="GO" id="GO:0005840">
    <property type="term" value="C:ribosome"/>
    <property type="evidence" value="ECO:0007669"/>
    <property type="project" value="UniProtKB-KW"/>
</dbReference>
<keyword evidence="5" id="KW-0496">Mitochondrion</keyword>
<organism evidence="5">
    <name type="scientific">Sporolithon durum</name>
    <dbReference type="NCBI Taxonomy" id="48970"/>
    <lineage>
        <taxon>Eukaryota</taxon>
        <taxon>Rhodophyta</taxon>
        <taxon>Florideophyceae</taxon>
        <taxon>Corallinophycidae</taxon>
        <taxon>Sporolithales</taxon>
        <taxon>Sporolithaceae</taxon>
        <taxon>Sporolithon</taxon>
    </lineage>
</organism>
<gene>
    <name evidence="5" type="primary">rps3</name>
    <name evidence="5" type="ORF">Spor.duru.mt.02</name>
</gene>
<protein>
    <submittedName>
        <fullName evidence="5">Ribosomal protein S3</fullName>
    </submittedName>
</protein>
<geneLocation type="mitochondrion" evidence="5"/>
<sequence length="234" mass="27486">MFLNDQKTNPVSFRIGILKIWDSNLQKYGKYFKPYSLILHLQLQAFNYFSRLFSKNNLYIDYINWLFTNHGLVINIISYNNVSQELISKNILDKKLLSILHYWFHLPVSVFLFNQQVWYNSASLISNYVSKCLVYGFPIKKTLQNTCKILQGEVDTKKLIYSKNGLNVISLDGFKIQFSGCFDSTRTQMAKTIQYSHGSVPLTRAQGYVEYSYQQIFTKYGTCGLKIWIFYKIR</sequence>
<evidence type="ECO:0000256" key="1">
    <source>
        <dbReference type="ARBA" id="ARBA00010761"/>
    </source>
</evidence>
<dbReference type="InterPro" id="IPR001351">
    <property type="entry name" value="Ribosomal_uS3_C"/>
</dbReference>
<proteinExistence type="inferred from homology"/>
<dbReference type="GO" id="GO:0003735">
    <property type="term" value="F:structural constituent of ribosome"/>
    <property type="evidence" value="ECO:0007669"/>
    <property type="project" value="InterPro"/>
</dbReference>
<dbReference type="RefSeq" id="YP_009002110.1">
    <property type="nucleotide sequence ID" value="NC_023454.1"/>
</dbReference>
<evidence type="ECO:0000256" key="2">
    <source>
        <dbReference type="ARBA" id="ARBA00022980"/>
    </source>
</evidence>
<keyword evidence="2 5" id="KW-0689">Ribosomal protein</keyword>
<dbReference type="EMBL" id="KF186230">
    <property type="protein sequence ID" value="AGU16675.1"/>
    <property type="molecule type" value="Genomic_DNA"/>
</dbReference>
<dbReference type="GeneID" id="18388525"/>
<dbReference type="SUPFAM" id="SSF54821">
    <property type="entry name" value="Ribosomal protein S3 C-terminal domain"/>
    <property type="match status" value="1"/>
</dbReference>